<evidence type="ECO:0000259" key="11">
    <source>
        <dbReference type="Pfam" id="PF08244"/>
    </source>
</evidence>
<feature type="domain" description="Glycosyl hydrolase family 32 C-terminal" evidence="11">
    <location>
        <begin position="355"/>
        <end position="451"/>
    </location>
</feature>
<comment type="subcellular location">
    <subcellularLocation>
        <location evidence="9">Cytoplasm</location>
    </subcellularLocation>
</comment>
<dbReference type="NCBIfam" id="TIGR01322">
    <property type="entry name" value="scrB_fam"/>
    <property type="match status" value="1"/>
</dbReference>
<proteinExistence type="inferred from homology"/>
<dbReference type="EMBL" id="VUNL01000004">
    <property type="protein sequence ID" value="MSV24495.1"/>
    <property type="molecule type" value="Genomic_DNA"/>
</dbReference>
<dbReference type="Pfam" id="PF08244">
    <property type="entry name" value="Glyco_hydro_32C"/>
    <property type="match status" value="1"/>
</dbReference>
<keyword evidence="9" id="KW-0963">Cytoplasm</keyword>
<comment type="caution">
    <text evidence="12">The sequence shown here is derived from an EMBL/GenBank/DDBJ whole genome shotgun (WGS) entry which is preliminary data.</text>
</comment>
<evidence type="ECO:0000313" key="12">
    <source>
        <dbReference type="EMBL" id="MSV24495.1"/>
    </source>
</evidence>
<evidence type="ECO:0000256" key="5">
    <source>
        <dbReference type="ARBA" id="ARBA00022801"/>
    </source>
</evidence>
<keyword evidence="9" id="KW-0119">Carbohydrate metabolism</keyword>
<dbReference type="Gene3D" id="2.60.120.560">
    <property type="entry name" value="Exo-inulinase, domain 1"/>
    <property type="match status" value="1"/>
</dbReference>
<comment type="similarity">
    <text evidence="2 8">Belongs to the glycosyl hydrolase 32 family.</text>
</comment>
<dbReference type="UniPathway" id="UPA00238"/>
<evidence type="ECO:0000256" key="8">
    <source>
        <dbReference type="RuleBase" id="RU362110"/>
    </source>
</evidence>
<comment type="catalytic activity">
    <reaction evidence="8">
        <text>Hydrolysis of terminal non-reducing beta-D-fructofuranoside residues in beta-D-fructofuranosides.</text>
        <dbReference type="EC" id="3.2.1.26"/>
    </reaction>
</comment>
<dbReference type="InterPro" id="IPR013189">
    <property type="entry name" value="Glyco_hydro_32_C"/>
</dbReference>
<dbReference type="EC" id="3.2.1.26" evidence="3 8"/>
<dbReference type="InterPro" id="IPR023296">
    <property type="entry name" value="Glyco_hydro_beta-prop_sf"/>
</dbReference>
<comment type="function">
    <text evidence="9">Enables the bacterium to metabolize sucrose as a sole carbon source.</text>
</comment>
<accession>A0A6I2UVV6</accession>
<gene>
    <name evidence="12" type="ORF">FYJ78_04690</name>
</gene>
<evidence type="ECO:0000256" key="1">
    <source>
        <dbReference type="ARBA" id="ARBA00004914"/>
    </source>
</evidence>
<dbReference type="InterPro" id="IPR001362">
    <property type="entry name" value="Glyco_hydro_32"/>
</dbReference>
<evidence type="ECO:0000259" key="10">
    <source>
        <dbReference type="Pfam" id="PF00251"/>
    </source>
</evidence>
<evidence type="ECO:0000256" key="6">
    <source>
        <dbReference type="ARBA" id="ARBA00023295"/>
    </source>
</evidence>
<keyword evidence="5 8" id="KW-0378">Hydrolase</keyword>
<evidence type="ECO:0000256" key="7">
    <source>
        <dbReference type="ARBA" id="ARBA00033367"/>
    </source>
</evidence>
<evidence type="ECO:0000256" key="3">
    <source>
        <dbReference type="ARBA" id="ARBA00012758"/>
    </source>
</evidence>
<keyword evidence="13" id="KW-1185">Reference proteome</keyword>
<dbReference type="GO" id="GO:0005985">
    <property type="term" value="P:sucrose metabolic process"/>
    <property type="evidence" value="ECO:0007669"/>
    <property type="project" value="UniProtKB-UniPathway"/>
</dbReference>
<dbReference type="PANTHER" id="PTHR43101">
    <property type="entry name" value="BETA-FRUCTOSIDASE"/>
    <property type="match status" value="1"/>
</dbReference>
<dbReference type="InterPro" id="IPR006232">
    <property type="entry name" value="Suc6P_hydrolase"/>
</dbReference>
<name>A0A6I2UVV6_9FIRM</name>
<keyword evidence="6 8" id="KW-0326">Glycosidase</keyword>
<dbReference type="AlphaFoldDB" id="A0A6I2UVV6"/>
<dbReference type="GO" id="GO:0005737">
    <property type="term" value="C:cytoplasm"/>
    <property type="evidence" value="ECO:0007669"/>
    <property type="project" value="UniProtKB-SubCell"/>
</dbReference>
<dbReference type="InterPro" id="IPR051214">
    <property type="entry name" value="GH32_Enzymes"/>
</dbReference>
<dbReference type="PANTHER" id="PTHR43101:SF1">
    <property type="entry name" value="BETA-FRUCTOSIDASE"/>
    <property type="match status" value="1"/>
</dbReference>
<dbReference type="CDD" id="cd18623">
    <property type="entry name" value="GH32_ScrB-like"/>
    <property type="match status" value="1"/>
</dbReference>
<evidence type="ECO:0000256" key="4">
    <source>
        <dbReference type="ARBA" id="ARBA00019623"/>
    </source>
</evidence>
<reference evidence="12 13" key="1">
    <citation type="submission" date="2019-08" db="EMBL/GenBank/DDBJ databases">
        <title>In-depth cultivation of the pig gut microbiome towards novel bacterial diversity and tailored functional studies.</title>
        <authorList>
            <person name="Wylensek D."/>
            <person name="Hitch T.C.A."/>
            <person name="Clavel T."/>
        </authorList>
    </citation>
    <scope>NUCLEOTIDE SEQUENCE [LARGE SCALE GENOMIC DNA]</scope>
    <source>
        <strain evidence="13">WCA-380-WT-3B3</strain>
    </source>
</reference>
<dbReference type="GO" id="GO:0004564">
    <property type="term" value="F:beta-fructofuranosidase activity"/>
    <property type="evidence" value="ECO:0007669"/>
    <property type="project" value="UniProtKB-EC"/>
</dbReference>
<comment type="pathway">
    <text evidence="1 9">Glycan biosynthesis; sucrose metabolism.</text>
</comment>
<feature type="domain" description="Glycosyl hydrolase family 32 N-terminal" evidence="10">
    <location>
        <begin position="28"/>
        <end position="328"/>
    </location>
</feature>
<evidence type="ECO:0000256" key="9">
    <source>
        <dbReference type="RuleBase" id="RU365015"/>
    </source>
</evidence>
<dbReference type="InterPro" id="IPR013320">
    <property type="entry name" value="ConA-like_dom_sf"/>
</dbReference>
<dbReference type="InterPro" id="IPR013148">
    <property type="entry name" value="Glyco_hydro_32_N"/>
</dbReference>
<evidence type="ECO:0000256" key="2">
    <source>
        <dbReference type="ARBA" id="ARBA00009902"/>
    </source>
</evidence>
<dbReference type="SUPFAM" id="SSF75005">
    <property type="entry name" value="Arabinanase/levansucrase/invertase"/>
    <property type="match status" value="1"/>
</dbReference>
<dbReference type="Gene3D" id="2.115.10.20">
    <property type="entry name" value="Glycosyl hydrolase domain, family 43"/>
    <property type="match status" value="1"/>
</dbReference>
<dbReference type="RefSeq" id="WP_154620264.1">
    <property type="nucleotide sequence ID" value="NZ_VUNL01000004.1"/>
</dbReference>
<protein>
    <recommendedName>
        <fullName evidence="4 8">Sucrose-6-phosphate hydrolase</fullName>
        <ecNumber evidence="3 8">3.2.1.26</ecNumber>
    </recommendedName>
    <alternativeName>
        <fullName evidence="7 9">Invertase</fullName>
    </alternativeName>
</protein>
<dbReference type="Proteomes" id="UP000430222">
    <property type="component" value="Unassembled WGS sequence"/>
</dbReference>
<organism evidence="12 13">
    <name type="scientific">Selenomonas montiformis</name>
    <dbReference type="NCBI Taxonomy" id="2652285"/>
    <lineage>
        <taxon>Bacteria</taxon>
        <taxon>Bacillati</taxon>
        <taxon>Bacillota</taxon>
        <taxon>Negativicutes</taxon>
        <taxon>Selenomonadales</taxon>
        <taxon>Selenomonadaceae</taxon>
        <taxon>Selenomonas</taxon>
    </lineage>
</organism>
<dbReference type="SUPFAM" id="SSF49899">
    <property type="entry name" value="Concanavalin A-like lectins/glucanases"/>
    <property type="match status" value="1"/>
</dbReference>
<sequence>MESFDKKKLDAKLSAAFPMTHRWHNRFHLEMPFGLINDPNGLCRYEGEYHVFFQWNPLGCVHKNKCWAHVRTRDFVQYTLPELSLWPDDVHDKDGCYSGCAEEEDGRLRVLYTCNRKEGGRRIPAQRFGTLQADGSIRKDEIILPDHPAGTTGHFRDPFLFSRRGRRYLLLGAQRARDEKGTALVYEETGQGWQELGEIHTRLGDFGYMWECPNLLRFGSYDVLLFCPQGLESRKFDRQNRYQAGYIAGHLSLDSLDMVSHTKFQELDHGFDFYAPQVFESEGRHILIGWMGMPDCDDAYPTREEGWMYSLTMPRELRLRQGHLYSRPVREMKDLRIRDSLRELDLVQTDHLSQPLAEGAEVLLTMELGDASSVTVTLAYGLEKLCFCYDRQRQVMTIDRNGMHRGGRGIRRFKLFADQTLSLQLFVDRSAVEAFFQHGEEAASLLVFPDKHILPELQISADAPLASLSGNIWELDAFRYLGRPV</sequence>
<dbReference type="SMART" id="SM00640">
    <property type="entry name" value="Glyco_32"/>
    <property type="match status" value="1"/>
</dbReference>
<dbReference type="Pfam" id="PF00251">
    <property type="entry name" value="Glyco_hydro_32N"/>
    <property type="match status" value="1"/>
</dbReference>
<evidence type="ECO:0000313" key="13">
    <source>
        <dbReference type="Proteomes" id="UP000430222"/>
    </source>
</evidence>